<accession>A0ABU6JY49</accession>
<dbReference type="PANTHER" id="PTHR43434">
    <property type="entry name" value="PHOSPHOGLYCOLATE PHOSPHATASE"/>
    <property type="match status" value="1"/>
</dbReference>
<name>A0ABU6JY49_9RHOO</name>
<dbReference type="InterPro" id="IPR041492">
    <property type="entry name" value="HAD_2"/>
</dbReference>
<dbReference type="InterPro" id="IPR050155">
    <property type="entry name" value="HAD-like_hydrolase_sf"/>
</dbReference>
<evidence type="ECO:0000313" key="2">
    <source>
        <dbReference type="Proteomes" id="UP001331561"/>
    </source>
</evidence>
<dbReference type="PANTHER" id="PTHR43434:SF13">
    <property type="entry name" value="PHOSPHOGLYCOLATE PHOSPHATASE"/>
    <property type="match status" value="1"/>
</dbReference>
<comment type="caution">
    <text evidence="1">The sequence shown here is derived from an EMBL/GenBank/DDBJ whole genome shotgun (WGS) entry which is preliminary data.</text>
</comment>
<dbReference type="Proteomes" id="UP001331561">
    <property type="component" value="Unassembled WGS sequence"/>
</dbReference>
<dbReference type="SFLD" id="SFLDS00003">
    <property type="entry name" value="Haloacid_Dehalogenase"/>
    <property type="match status" value="1"/>
</dbReference>
<dbReference type="InterPro" id="IPR023198">
    <property type="entry name" value="PGP-like_dom2"/>
</dbReference>
<reference evidence="1 2" key="1">
    <citation type="submission" date="2024-01" db="EMBL/GenBank/DDBJ databases">
        <title>Uliginosibacterium soil sp. nov.</title>
        <authorList>
            <person name="Lv Y."/>
        </authorList>
    </citation>
    <scope>NUCLEOTIDE SEQUENCE [LARGE SCALE GENOMIC DNA]</scope>
    <source>
        <strain evidence="1 2">H3</strain>
    </source>
</reference>
<dbReference type="RefSeq" id="WP_327597296.1">
    <property type="nucleotide sequence ID" value="NZ_JAYXHS010000001.1"/>
</dbReference>
<dbReference type="InterPro" id="IPR036412">
    <property type="entry name" value="HAD-like_sf"/>
</dbReference>
<sequence length="207" mass="22887">MKYRLIAFDFDGTLADSFPFFIDVFGSLADAHGFSRIDHADIERLRGYDARALMRHVGLPLWKFPQVGAHFKRLMAADIGRIPLFDGIAPALQQLSAAGIELAVVSSNSADNVRAVLGEDAALITHFECGVDLFGKRHKLQQLLKRSALPQQAMLYIGDELRDHEAARASRIAFGAVAWGYSRFDVLQAQAPEECFNSVGELVTRLL</sequence>
<organism evidence="1 2">
    <name type="scientific">Uliginosibacterium silvisoli</name>
    <dbReference type="NCBI Taxonomy" id="3114758"/>
    <lineage>
        <taxon>Bacteria</taxon>
        <taxon>Pseudomonadati</taxon>
        <taxon>Pseudomonadota</taxon>
        <taxon>Betaproteobacteria</taxon>
        <taxon>Rhodocyclales</taxon>
        <taxon>Zoogloeaceae</taxon>
        <taxon>Uliginosibacterium</taxon>
    </lineage>
</organism>
<dbReference type="Pfam" id="PF13419">
    <property type="entry name" value="HAD_2"/>
    <property type="match status" value="1"/>
</dbReference>
<evidence type="ECO:0000313" key="1">
    <source>
        <dbReference type="EMBL" id="MEC5384316.1"/>
    </source>
</evidence>
<protein>
    <submittedName>
        <fullName evidence="1">HAD hydrolase-like protein</fullName>
    </submittedName>
</protein>
<dbReference type="Gene3D" id="1.10.150.240">
    <property type="entry name" value="Putative phosphatase, domain 2"/>
    <property type="match status" value="1"/>
</dbReference>
<proteinExistence type="predicted"/>
<dbReference type="SFLD" id="SFLDG01129">
    <property type="entry name" value="C1.5:_HAD__Beta-PGM__Phosphata"/>
    <property type="match status" value="1"/>
</dbReference>
<keyword evidence="2" id="KW-1185">Reference proteome</keyword>
<gene>
    <name evidence="1" type="ORF">VVD49_01205</name>
</gene>
<dbReference type="Gene3D" id="3.40.50.1000">
    <property type="entry name" value="HAD superfamily/HAD-like"/>
    <property type="match status" value="1"/>
</dbReference>
<dbReference type="SUPFAM" id="SSF56784">
    <property type="entry name" value="HAD-like"/>
    <property type="match status" value="1"/>
</dbReference>
<dbReference type="EMBL" id="JAYXHS010000001">
    <property type="protein sequence ID" value="MEC5384316.1"/>
    <property type="molecule type" value="Genomic_DNA"/>
</dbReference>
<dbReference type="InterPro" id="IPR023214">
    <property type="entry name" value="HAD_sf"/>
</dbReference>